<gene>
    <name evidence="11" type="ORF">B7R21_17340</name>
</gene>
<dbReference type="InterPro" id="IPR027417">
    <property type="entry name" value="P-loop_NTPase"/>
</dbReference>
<proteinExistence type="predicted"/>
<name>A0A3E0VB61_9MICO</name>
<keyword evidence="2" id="KW-1003">Cell membrane</keyword>
<evidence type="ECO:0000256" key="9">
    <source>
        <dbReference type="SAM" id="MobiDB-lite"/>
    </source>
</evidence>
<reference evidence="11 12" key="1">
    <citation type="submission" date="2017-04" db="EMBL/GenBank/DDBJ databases">
        <title>Comparative genome analysis of Subtercola boreus.</title>
        <authorList>
            <person name="Cho Y.-J."/>
            <person name="Cho A."/>
            <person name="Kim O.-S."/>
            <person name="Lee J.-I."/>
        </authorList>
    </citation>
    <scope>NUCLEOTIDE SEQUENCE [LARGE SCALE GENOMIC DNA]</scope>
    <source>
        <strain evidence="11 12">P27444</strain>
    </source>
</reference>
<dbReference type="PROSITE" id="PS00211">
    <property type="entry name" value="ABC_TRANSPORTER_1"/>
    <property type="match status" value="1"/>
</dbReference>
<dbReference type="AlphaFoldDB" id="A0A3E0VB61"/>
<keyword evidence="3" id="KW-0762">Sugar transport</keyword>
<keyword evidence="8" id="KW-0472">Membrane</keyword>
<dbReference type="GO" id="GO:0016887">
    <property type="term" value="F:ATP hydrolysis activity"/>
    <property type="evidence" value="ECO:0007669"/>
    <property type="project" value="InterPro"/>
</dbReference>
<evidence type="ECO:0000256" key="7">
    <source>
        <dbReference type="ARBA" id="ARBA00022967"/>
    </source>
</evidence>
<feature type="region of interest" description="Disordered" evidence="9">
    <location>
        <begin position="241"/>
        <end position="262"/>
    </location>
</feature>
<feature type="domain" description="ABC transporter" evidence="10">
    <location>
        <begin position="6"/>
        <end position="238"/>
    </location>
</feature>
<dbReference type="Pfam" id="PF00005">
    <property type="entry name" value="ABC_tran"/>
    <property type="match status" value="2"/>
</dbReference>
<evidence type="ECO:0000256" key="1">
    <source>
        <dbReference type="ARBA" id="ARBA00022448"/>
    </source>
</evidence>
<dbReference type="RefSeq" id="WP_116284520.1">
    <property type="nucleotide sequence ID" value="NZ_NBXA01000033.1"/>
</dbReference>
<evidence type="ECO:0000313" key="12">
    <source>
        <dbReference type="Proteomes" id="UP000256709"/>
    </source>
</evidence>
<dbReference type="GO" id="GO:0005524">
    <property type="term" value="F:ATP binding"/>
    <property type="evidence" value="ECO:0007669"/>
    <property type="project" value="UniProtKB-KW"/>
</dbReference>
<dbReference type="EMBL" id="NBXA01000033">
    <property type="protein sequence ID" value="RFA06989.1"/>
    <property type="molecule type" value="Genomic_DNA"/>
</dbReference>
<dbReference type="OrthoDB" id="7757085at2"/>
<dbReference type="SMART" id="SM00382">
    <property type="entry name" value="AAA"/>
    <property type="match status" value="2"/>
</dbReference>
<dbReference type="PANTHER" id="PTHR43790:SF3">
    <property type="entry name" value="D-ALLOSE IMPORT ATP-BINDING PROTEIN ALSA-RELATED"/>
    <property type="match status" value="1"/>
</dbReference>
<keyword evidence="5" id="KW-0547">Nucleotide-binding</keyword>
<dbReference type="CDD" id="cd03216">
    <property type="entry name" value="ABC_Carb_Monos_I"/>
    <property type="match status" value="1"/>
</dbReference>
<dbReference type="Gene3D" id="3.40.50.300">
    <property type="entry name" value="P-loop containing nucleotide triphosphate hydrolases"/>
    <property type="match status" value="2"/>
</dbReference>
<dbReference type="InterPro" id="IPR050107">
    <property type="entry name" value="ABC_carbohydrate_import_ATPase"/>
</dbReference>
<comment type="caution">
    <text evidence="11">The sequence shown here is derived from an EMBL/GenBank/DDBJ whole genome shotgun (WGS) entry which is preliminary data.</text>
</comment>
<evidence type="ECO:0000313" key="11">
    <source>
        <dbReference type="EMBL" id="RFA06989.1"/>
    </source>
</evidence>
<dbReference type="CDD" id="cd03215">
    <property type="entry name" value="ABC_Carb_Monos_II"/>
    <property type="match status" value="1"/>
</dbReference>
<evidence type="ECO:0000256" key="8">
    <source>
        <dbReference type="ARBA" id="ARBA00023136"/>
    </source>
</evidence>
<keyword evidence="6" id="KW-0067">ATP-binding</keyword>
<evidence type="ECO:0000256" key="6">
    <source>
        <dbReference type="ARBA" id="ARBA00022840"/>
    </source>
</evidence>
<dbReference type="SUPFAM" id="SSF52540">
    <property type="entry name" value="P-loop containing nucleoside triphosphate hydrolases"/>
    <property type="match status" value="2"/>
</dbReference>
<keyword evidence="1" id="KW-0813">Transport</keyword>
<keyword evidence="7" id="KW-1278">Translocase</keyword>
<dbReference type="InterPro" id="IPR003439">
    <property type="entry name" value="ABC_transporter-like_ATP-bd"/>
</dbReference>
<protein>
    <recommendedName>
        <fullName evidence="10">ABC transporter domain-containing protein</fullName>
    </recommendedName>
</protein>
<dbReference type="Proteomes" id="UP000256709">
    <property type="component" value="Unassembled WGS sequence"/>
</dbReference>
<accession>A0A3E0VB61</accession>
<evidence type="ECO:0000259" key="10">
    <source>
        <dbReference type="PROSITE" id="PS50893"/>
    </source>
</evidence>
<dbReference type="InterPro" id="IPR017871">
    <property type="entry name" value="ABC_transporter-like_CS"/>
</dbReference>
<evidence type="ECO:0000256" key="4">
    <source>
        <dbReference type="ARBA" id="ARBA00022737"/>
    </source>
</evidence>
<evidence type="ECO:0000256" key="2">
    <source>
        <dbReference type="ARBA" id="ARBA00022475"/>
    </source>
</evidence>
<sequence length="520" mass="55137">MISNAIQIEHVAKSFGATQALADVNLTVAQGETRALLGRNGAGKSTLIAALTGGIEPDAGRIQVIDESGVFTTAGDGSIGCVFQKSTLVPTLTAGENIFLGHYPTRFGFVDQAAMRDQAAAMLYEWGFERLSERLVSSLEPLEKKVVEICRALQGGPRVLLLDEPTAGLDAGASQQLFTKIEGARARGVTVIYVSHHLAEVFEVCDSVTVLRDGRDVATGGIEQFSFDSIVSAMAGPVDGADGPALRRSGQPVSGDRDRSSGQKVVITVNAVELDTHSRAVSLEVKKGERVGLTGLDGAGHITLARAIAGEVRVHQGTVEIDGKALRLGDVAQAIRSGVGSVPEDRHINGLVPDLSVEENATLTVLDRIRGPWGFVSRKRRRVLYSELSSSWAIKSADPTQAVSELSGGNQQKVVLARALASDPRALVLINPTAGVDVTAKESIYSSLIELSERGTSLLIASNDDDDLAVCDRVVVMYDGAVTAHLPAGYTEIELMTAVQGQAPLAPHEDLTRHRESERQ</sequence>
<evidence type="ECO:0000256" key="3">
    <source>
        <dbReference type="ARBA" id="ARBA00022597"/>
    </source>
</evidence>
<evidence type="ECO:0000256" key="5">
    <source>
        <dbReference type="ARBA" id="ARBA00022741"/>
    </source>
</evidence>
<dbReference type="PROSITE" id="PS50893">
    <property type="entry name" value="ABC_TRANSPORTER_2"/>
    <property type="match status" value="2"/>
</dbReference>
<dbReference type="InterPro" id="IPR003593">
    <property type="entry name" value="AAA+_ATPase"/>
</dbReference>
<feature type="domain" description="ABC transporter" evidence="10">
    <location>
        <begin position="260"/>
        <end position="504"/>
    </location>
</feature>
<organism evidence="11 12">
    <name type="scientific">Subtercola boreus</name>
    <dbReference type="NCBI Taxonomy" id="120213"/>
    <lineage>
        <taxon>Bacteria</taxon>
        <taxon>Bacillati</taxon>
        <taxon>Actinomycetota</taxon>
        <taxon>Actinomycetes</taxon>
        <taxon>Micrococcales</taxon>
        <taxon>Microbacteriaceae</taxon>
        <taxon>Subtercola</taxon>
    </lineage>
</organism>
<keyword evidence="4" id="KW-0677">Repeat</keyword>
<dbReference type="PANTHER" id="PTHR43790">
    <property type="entry name" value="CARBOHYDRATE TRANSPORT ATP-BINDING PROTEIN MG119-RELATED"/>
    <property type="match status" value="1"/>
</dbReference>